<name>I5AY31_9BACT</name>
<accession>I5AY31</accession>
<keyword evidence="8" id="KW-1185">Reference proteome</keyword>
<dbReference type="SFLD" id="SFLDG01067">
    <property type="entry name" value="SPASM/twitch_domain_containing"/>
    <property type="match status" value="1"/>
</dbReference>
<reference evidence="7 8" key="1">
    <citation type="submission" date="2011-09" db="EMBL/GenBank/DDBJ databases">
        <authorList>
            <consortium name="US DOE Joint Genome Institute (JGI-PGF)"/>
            <person name="Lucas S."/>
            <person name="Han J."/>
            <person name="Lapidus A."/>
            <person name="Cheng J.-F."/>
            <person name="Goodwin L."/>
            <person name="Pitluck S."/>
            <person name="Peters L."/>
            <person name="Land M.L."/>
            <person name="Hauser L."/>
            <person name="Orellana R."/>
            <person name="Lovley D."/>
            <person name="Woyke T.J."/>
        </authorList>
    </citation>
    <scope>NUCLEOTIDE SEQUENCE [LARGE SCALE GENOMIC DNA]</scope>
    <source>
        <strain evidence="7 8">2ac9</strain>
    </source>
</reference>
<evidence type="ECO:0000313" key="7">
    <source>
        <dbReference type="EMBL" id="EIM62144.1"/>
    </source>
</evidence>
<dbReference type="OrthoDB" id="9810775at2"/>
<dbReference type="Gene3D" id="3.20.20.70">
    <property type="entry name" value="Aldolase class I"/>
    <property type="match status" value="1"/>
</dbReference>
<dbReference type="SUPFAM" id="SSF102114">
    <property type="entry name" value="Radical SAM enzymes"/>
    <property type="match status" value="1"/>
</dbReference>
<keyword evidence="4" id="KW-0408">Iron</keyword>
<evidence type="ECO:0000256" key="4">
    <source>
        <dbReference type="ARBA" id="ARBA00023004"/>
    </source>
</evidence>
<gene>
    <name evidence="7" type="ORF">DespoDRAFT_00098</name>
</gene>
<organism evidence="7 8">
    <name type="scientific">Desulfobacter postgatei 2ac9</name>
    <dbReference type="NCBI Taxonomy" id="879212"/>
    <lineage>
        <taxon>Bacteria</taxon>
        <taxon>Pseudomonadati</taxon>
        <taxon>Thermodesulfobacteriota</taxon>
        <taxon>Desulfobacteria</taxon>
        <taxon>Desulfobacterales</taxon>
        <taxon>Desulfobacteraceae</taxon>
        <taxon>Desulfobacter</taxon>
    </lineage>
</organism>
<evidence type="ECO:0000259" key="6">
    <source>
        <dbReference type="PROSITE" id="PS51918"/>
    </source>
</evidence>
<evidence type="ECO:0000256" key="1">
    <source>
        <dbReference type="ARBA" id="ARBA00001966"/>
    </source>
</evidence>
<dbReference type="GO" id="GO:0051536">
    <property type="term" value="F:iron-sulfur cluster binding"/>
    <property type="evidence" value="ECO:0007669"/>
    <property type="project" value="UniProtKB-KW"/>
</dbReference>
<reference evidence="7 8" key="2">
    <citation type="submission" date="2012-02" db="EMBL/GenBank/DDBJ databases">
        <title>Improved High-Quality Draft sequence of Desulfobacter postgatei 2ac9.</title>
        <authorList>
            <consortium name="US DOE Joint Genome Institute"/>
            <person name="Lucas S."/>
            <person name="Han J."/>
            <person name="Lapidus A."/>
            <person name="Cheng J.-F."/>
            <person name="Goodwin L."/>
            <person name="Pitluck S."/>
            <person name="Peters L."/>
            <person name="Ovchinnikova G."/>
            <person name="Held B."/>
            <person name="Detter J.C."/>
            <person name="Han C."/>
            <person name="Tapia R."/>
            <person name="Land M."/>
            <person name="Hauser L."/>
            <person name="Kyrpides N."/>
            <person name="Ivanova N."/>
            <person name="Pagani I."/>
            <person name="Orellana R."/>
            <person name="Lovley D."/>
            <person name="Woyke T."/>
        </authorList>
    </citation>
    <scope>NUCLEOTIDE SEQUENCE [LARGE SCALE GENOMIC DNA]</scope>
    <source>
        <strain evidence="7 8">2ac9</strain>
    </source>
</reference>
<dbReference type="GO" id="GO:0046872">
    <property type="term" value="F:metal ion binding"/>
    <property type="evidence" value="ECO:0007669"/>
    <property type="project" value="UniProtKB-KW"/>
</dbReference>
<sequence>MEMAAQIHKTRKAFPDLYHTMHWLSPGATSAAEALRRELLDEISTHTQARWEFAGTKLYTHALSPGCALCGQGTWSCLFINGICNARCFYCPSEQKDPGPPMTSSIEFERPKDYADYVKKFGVRGVAFSGGEPMISFDRVARFLDLLGRDAPDLSHIWMYTNGILVTTDRLKILRDNGLKEIRFDLSAVDYALDNLKKAVGIIPIVTVEIPAIPEDLERTKPLLKTLADLGVNYLNLHQIRCTHFNLPKLIQRGYTFLHGPGVAVLETELTALELIQYSLDNNINLPINYCAFTYRHQFQKAAARKRNANLIKNGWEDITPTGFIRTMILSGDLSSVNNISKYLETKGKKGTDWTTDKEGITIPGSLWPNGLDLSGLTLTVKYHATALRSAPSMRYPNIPIQLNQDRQVIIETDNQQQSIQIAGPKIPGFAKKFLYPQEPDSNQAQSGLDLELEEKICSFENFSPGLAPYY</sequence>
<dbReference type="InterPro" id="IPR007197">
    <property type="entry name" value="rSAM"/>
</dbReference>
<dbReference type="CDD" id="cd01335">
    <property type="entry name" value="Radical_SAM"/>
    <property type="match status" value="1"/>
</dbReference>
<dbReference type="InterPro" id="IPR058240">
    <property type="entry name" value="rSAM_sf"/>
</dbReference>
<evidence type="ECO:0000256" key="2">
    <source>
        <dbReference type="ARBA" id="ARBA00022691"/>
    </source>
</evidence>
<dbReference type="PANTHER" id="PTHR43288">
    <property type="entry name" value="BIOTIN SYNTHASE-RELATED PROTEIN, RADICAL SAM SUPERFAMILY"/>
    <property type="match status" value="1"/>
</dbReference>
<dbReference type="AlphaFoldDB" id="I5AY31"/>
<dbReference type="Proteomes" id="UP000005778">
    <property type="component" value="Chromosome"/>
</dbReference>
<dbReference type="PANTHER" id="PTHR43288:SF1">
    <property type="entry name" value="GLYCYL-RADICAL ENZYME ACTIVATING ENZYME MJ0021-RELATED"/>
    <property type="match status" value="1"/>
</dbReference>
<dbReference type="EMBL" id="CM001488">
    <property type="protein sequence ID" value="EIM62144.1"/>
    <property type="molecule type" value="Genomic_DNA"/>
</dbReference>
<dbReference type="HOGENOM" id="CLU_574571_0_0_7"/>
<dbReference type="SFLD" id="SFLDS00029">
    <property type="entry name" value="Radical_SAM"/>
    <property type="match status" value="1"/>
</dbReference>
<dbReference type="Pfam" id="PF04055">
    <property type="entry name" value="Radical_SAM"/>
    <property type="match status" value="1"/>
</dbReference>
<keyword evidence="3" id="KW-0479">Metal-binding</keyword>
<dbReference type="InterPro" id="IPR013785">
    <property type="entry name" value="Aldolase_TIM"/>
</dbReference>
<feature type="domain" description="Radical SAM core" evidence="6">
    <location>
        <begin position="69"/>
        <end position="285"/>
    </location>
</feature>
<keyword evidence="2" id="KW-0949">S-adenosyl-L-methionine</keyword>
<evidence type="ECO:0000256" key="5">
    <source>
        <dbReference type="ARBA" id="ARBA00023014"/>
    </source>
</evidence>
<dbReference type="eggNOG" id="COG2108">
    <property type="taxonomic scope" value="Bacteria"/>
</dbReference>
<dbReference type="STRING" id="879212.DespoDRAFT_00098"/>
<dbReference type="SFLD" id="SFLDG01108">
    <property type="entry name" value="Uncharacterised_Radical_SAM_Su"/>
    <property type="match status" value="1"/>
</dbReference>
<dbReference type="GO" id="GO:0003824">
    <property type="term" value="F:catalytic activity"/>
    <property type="evidence" value="ECO:0007669"/>
    <property type="project" value="InterPro"/>
</dbReference>
<dbReference type="InterPro" id="IPR040087">
    <property type="entry name" value="MJ0021-like"/>
</dbReference>
<evidence type="ECO:0000313" key="8">
    <source>
        <dbReference type="Proteomes" id="UP000005778"/>
    </source>
</evidence>
<proteinExistence type="predicted"/>
<keyword evidence="5" id="KW-0411">Iron-sulfur</keyword>
<comment type="cofactor">
    <cofactor evidence="1">
        <name>[4Fe-4S] cluster</name>
        <dbReference type="ChEBI" id="CHEBI:49883"/>
    </cofactor>
</comment>
<dbReference type="PROSITE" id="PS51918">
    <property type="entry name" value="RADICAL_SAM"/>
    <property type="match status" value="1"/>
</dbReference>
<evidence type="ECO:0000256" key="3">
    <source>
        <dbReference type="ARBA" id="ARBA00022723"/>
    </source>
</evidence>
<protein>
    <recommendedName>
        <fullName evidence="6">Radical SAM core domain-containing protein</fullName>
    </recommendedName>
</protein>